<dbReference type="Proteomes" id="UP000251647">
    <property type="component" value="Unassembled WGS sequence"/>
</dbReference>
<dbReference type="OrthoDB" id="8617654at2"/>
<dbReference type="EMBL" id="UATL01000001">
    <property type="protein sequence ID" value="SPY28499.1"/>
    <property type="molecule type" value="Genomic_DNA"/>
</dbReference>
<accession>A0A2T3QNS2</accession>
<protein>
    <recommendedName>
        <fullName evidence="3">ATP F0F1 synthase synthase</fullName>
    </recommendedName>
</protein>
<reference evidence="1 2" key="1">
    <citation type="submission" date="2018-06" db="EMBL/GenBank/DDBJ databases">
        <authorList>
            <consortium name="Pathogen Informatics"/>
            <person name="Doyle S."/>
        </authorList>
    </citation>
    <scope>NUCLEOTIDE SEQUENCE [LARGE SCALE GENOMIC DNA]</scope>
    <source>
        <strain evidence="1 2">NCTC11647</strain>
    </source>
</reference>
<evidence type="ECO:0000313" key="2">
    <source>
        <dbReference type="Proteomes" id="UP000251647"/>
    </source>
</evidence>
<dbReference type="AlphaFoldDB" id="A0A2T3QNS2"/>
<evidence type="ECO:0000313" key="1">
    <source>
        <dbReference type="EMBL" id="SPY28499.1"/>
    </source>
</evidence>
<gene>
    <name evidence="1" type="ORF">NCTC11647_01590</name>
</gene>
<sequence length="274" mass="31419">MSLLLVKPGHSRGRSLPLHLAISHNAEIYTIQDLTDCIAYTPTHKLDDGEWFFIDNFNTTNFKDEFIDVQTVVPADYVQLSPNHFSSAKYLCVKEGDFKYYQKLVTSNYVRKKFFNVNDASFIPNGNIITLNDVPDAVYQISTNKLFFKDLSRISVIFTGIDSLYREATDHEVISFLQDDLIHVDNPANFKVGIPNRKKIALAHEKLASFGVNDRAVITNYIQSYYPEITYANNKFIIDDEIKLKNFIYGVEQRFYTTLVGNERRVASSVLTLN</sequence>
<evidence type="ECO:0008006" key="3">
    <source>
        <dbReference type="Google" id="ProtNLM"/>
    </source>
</evidence>
<name>A0A2T3QNS2_PHODM</name>
<dbReference type="RefSeq" id="WP_005298866.1">
    <property type="nucleotide sequence ID" value="NZ_PYOG01000002.1"/>
</dbReference>
<organism evidence="1 2">
    <name type="scientific">Photobacterium damselae</name>
    <dbReference type="NCBI Taxonomy" id="38293"/>
    <lineage>
        <taxon>Bacteria</taxon>
        <taxon>Pseudomonadati</taxon>
        <taxon>Pseudomonadota</taxon>
        <taxon>Gammaproteobacteria</taxon>
        <taxon>Vibrionales</taxon>
        <taxon>Vibrionaceae</taxon>
        <taxon>Photobacterium</taxon>
    </lineage>
</organism>
<proteinExistence type="predicted"/>